<dbReference type="Proteomes" id="UP000008177">
    <property type="component" value="Unplaced contigs"/>
</dbReference>
<dbReference type="EMBL" id="FQ790321">
    <property type="protein sequence ID" value="CCD49740.1"/>
    <property type="molecule type" value="Genomic_DNA"/>
</dbReference>
<evidence type="ECO:0000313" key="3">
    <source>
        <dbReference type="Proteomes" id="UP000008177"/>
    </source>
</evidence>
<feature type="chain" id="PRO_5003440772" evidence="1">
    <location>
        <begin position="21"/>
        <end position="56"/>
    </location>
</feature>
<protein>
    <submittedName>
        <fullName evidence="2">Uncharacterized protein</fullName>
    </submittedName>
</protein>
<dbReference type="InParanoid" id="G2YD92"/>
<dbReference type="HOGENOM" id="CLU_3013946_0_0_1"/>
<keyword evidence="1" id="KW-0732">Signal</keyword>
<sequence>MKTCLLWLLFTHFSGKDVQSTLISRLRVAKVQIRMEMTKEVANRQINRNEDFSYSS</sequence>
<accession>G2YD92</accession>
<organism evidence="2 3">
    <name type="scientific">Botryotinia fuckeliana (strain T4)</name>
    <name type="common">Noble rot fungus</name>
    <name type="synonym">Botrytis cinerea</name>
    <dbReference type="NCBI Taxonomy" id="999810"/>
    <lineage>
        <taxon>Eukaryota</taxon>
        <taxon>Fungi</taxon>
        <taxon>Dikarya</taxon>
        <taxon>Ascomycota</taxon>
        <taxon>Pezizomycotina</taxon>
        <taxon>Leotiomycetes</taxon>
        <taxon>Helotiales</taxon>
        <taxon>Sclerotiniaceae</taxon>
        <taxon>Botrytis</taxon>
    </lineage>
</organism>
<feature type="signal peptide" evidence="1">
    <location>
        <begin position="1"/>
        <end position="20"/>
    </location>
</feature>
<evidence type="ECO:0000313" key="2">
    <source>
        <dbReference type="EMBL" id="CCD49740.1"/>
    </source>
</evidence>
<reference evidence="3" key="1">
    <citation type="journal article" date="2011" name="PLoS Genet.">
        <title>Genomic analysis of the necrotrophic fungal pathogens Sclerotinia sclerotiorum and Botrytis cinerea.</title>
        <authorList>
            <person name="Amselem J."/>
            <person name="Cuomo C.A."/>
            <person name="van Kan J.A."/>
            <person name="Viaud M."/>
            <person name="Benito E.P."/>
            <person name="Couloux A."/>
            <person name="Coutinho P.M."/>
            <person name="de Vries R.P."/>
            <person name="Dyer P.S."/>
            <person name="Fillinger S."/>
            <person name="Fournier E."/>
            <person name="Gout L."/>
            <person name="Hahn M."/>
            <person name="Kohn L."/>
            <person name="Lapalu N."/>
            <person name="Plummer K.M."/>
            <person name="Pradier J.M."/>
            <person name="Quevillon E."/>
            <person name="Sharon A."/>
            <person name="Simon A."/>
            <person name="ten Have A."/>
            <person name="Tudzynski B."/>
            <person name="Tudzynski P."/>
            <person name="Wincker P."/>
            <person name="Andrew M."/>
            <person name="Anthouard V."/>
            <person name="Beever R.E."/>
            <person name="Beffa R."/>
            <person name="Benoit I."/>
            <person name="Bouzid O."/>
            <person name="Brault B."/>
            <person name="Chen Z."/>
            <person name="Choquer M."/>
            <person name="Collemare J."/>
            <person name="Cotton P."/>
            <person name="Danchin E.G."/>
            <person name="Da Silva C."/>
            <person name="Gautier A."/>
            <person name="Giraud C."/>
            <person name="Giraud T."/>
            <person name="Gonzalez C."/>
            <person name="Grossetete S."/>
            <person name="Guldener U."/>
            <person name="Henrissat B."/>
            <person name="Howlett B.J."/>
            <person name="Kodira C."/>
            <person name="Kretschmer M."/>
            <person name="Lappartient A."/>
            <person name="Leroch M."/>
            <person name="Levis C."/>
            <person name="Mauceli E."/>
            <person name="Neuveglise C."/>
            <person name="Oeser B."/>
            <person name="Pearson M."/>
            <person name="Poulain J."/>
            <person name="Poussereau N."/>
            <person name="Quesneville H."/>
            <person name="Rascle C."/>
            <person name="Schumacher J."/>
            <person name="Segurens B."/>
            <person name="Sexton A."/>
            <person name="Silva E."/>
            <person name="Sirven C."/>
            <person name="Soanes D.M."/>
            <person name="Talbot N.J."/>
            <person name="Templeton M."/>
            <person name="Yandava C."/>
            <person name="Yarden O."/>
            <person name="Zeng Q."/>
            <person name="Rollins J.A."/>
            <person name="Lebrun M.H."/>
            <person name="Dickman M."/>
        </authorList>
    </citation>
    <scope>NUCLEOTIDE SEQUENCE [LARGE SCALE GENOMIC DNA]</scope>
    <source>
        <strain evidence="3">T4</strain>
    </source>
</reference>
<gene>
    <name evidence="2" type="ORF">BofuT4_uP094480.1</name>
</gene>
<dbReference type="AlphaFoldDB" id="G2YD92"/>
<proteinExistence type="predicted"/>
<name>G2YD92_BOTF4</name>
<evidence type="ECO:0000256" key="1">
    <source>
        <dbReference type="SAM" id="SignalP"/>
    </source>
</evidence>